<comment type="caution">
    <text evidence="6">The sequence shown here is derived from an EMBL/GenBank/DDBJ whole genome shotgun (WGS) entry which is preliminary data.</text>
</comment>
<keyword evidence="2" id="KW-0479">Metal-binding</keyword>
<feature type="domain" description="CENP-V/GFA" evidence="5">
    <location>
        <begin position="2"/>
        <end position="134"/>
    </location>
</feature>
<organism evidence="6 7">
    <name type="scientific">Cryphonectria parasitica (strain ATCC 38755 / EP155)</name>
    <dbReference type="NCBI Taxonomy" id="660469"/>
    <lineage>
        <taxon>Eukaryota</taxon>
        <taxon>Fungi</taxon>
        <taxon>Dikarya</taxon>
        <taxon>Ascomycota</taxon>
        <taxon>Pezizomycotina</taxon>
        <taxon>Sordariomycetes</taxon>
        <taxon>Sordariomycetidae</taxon>
        <taxon>Diaporthales</taxon>
        <taxon>Cryphonectriaceae</taxon>
        <taxon>Cryphonectria-Endothia species complex</taxon>
        <taxon>Cryphonectria</taxon>
    </lineage>
</organism>
<dbReference type="PANTHER" id="PTHR33337">
    <property type="entry name" value="GFA DOMAIN-CONTAINING PROTEIN"/>
    <property type="match status" value="1"/>
</dbReference>
<dbReference type="InterPro" id="IPR006913">
    <property type="entry name" value="CENP-V/GFA"/>
</dbReference>
<dbReference type="PANTHER" id="PTHR33337:SF30">
    <property type="entry name" value="DUF636 DOMAIN PROTEIN (AFU_ORTHOLOGUE AFUA_1G03180)"/>
    <property type="match status" value="1"/>
</dbReference>
<dbReference type="PROSITE" id="PS51891">
    <property type="entry name" value="CENP_V_GFA"/>
    <property type="match status" value="1"/>
</dbReference>
<evidence type="ECO:0000259" key="5">
    <source>
        <dbReference type="PROSITE" id="PS51891"/>
    </source>
</evidence>
<dbReference type="EMBL" id="MU032349">
    <property type="protein sequence ID" value="KAF3764002.1"/>
    <property type="molecule type" value="Genomic_DNA"/>
</dbReference>
<dbReference type="Gene3D" id="3.90.1590.10">
    <property type="entry name" value="glutathione-dependent formaldehyde- activating enzyme (gfa)"/>
    <property type="match status" value="1"/>
</dbReference>
<protein>
    <recommendedName>
        <fullName evidence="5">CENP-V/GFA domain-containing protein</fullName>
    </recommendedName>
</protein>
<dbReference type="OrthoDB" id="2212170at2759"/>
<keyword evidence="7" id="KW-1185">Reference proteome</keyword>
<comment type="similarity">
    <text evidence="1">Belongs to the Gfa family.</text>
</comment>
<proteinExistence type="inferred from homology"/>
<keyword evidence="4" id="KW-0456">Lyase</keyword>
<dbReference type="Pfam" id="PF04828">
    <property type="entry name" value="GFA"/>
    <property type="match status" value="1"/>
</dbReference>
<evidence type="ECO:0000313" key="7">
    <source>
        <dbReference type="Proteomes" id="UP000803844"/>
    </source>
</evidence>
<dbReference type="GeneID" id="63842947"/>
<dbReference type="GO" id="GO:0016846">
    <property type="term" value="F:carbon-sulfur lyase activity"/>
    <property type="evidence" value="ECO:0007669"/>
    <property type="project" value="InterPro"/>
</dbReference>
<evidence type="ECO:0000256" key="3">
    <source>
        <dbReference type="ARBA" id="ARBA00022833"/>
    </source>
</evidence>
<evidence type="ECO:0000256" key="1">
    <source>
        <dbReference type="ARBA" id="ARBA00005495"/>
    </source>
</evidence>
<evidence type="ECO:0000313" key="6">
    <source>
        <dbReference type="EMBL" id="KAF3764002.1"/>
    </source>
</evidence>
<name>A0A9P4XZ36_CRYP1</name>
<reference evidence="6" key="1">
    <citation type="journal article" date="2020" name="Phytopathology">
        <title>Genome sequence of the chestnut blight fungus Cryphonectria parasitica EP155: A fundamental resource for an archetypical invasive plant pathogen.</title>
        <authorList>
            <person name="Crouch J.A."/>
            <person name="Dawe A."/>
            <person name="Aerts A."/>
            <person name="Barry K."/>
            <person name="Churchill A.C.L."/>
            <person name="Grimwood J."/>
            <person name="Hillman B."/>
            <person name="Milgroom M.G."/>
            <person name="Pangilinan J."/>
            <person name="Smith M."/>
            <person name="Salamov A."/>
            <person name="Schmutz J."/>
            <person name="Yadav J."/>
            <person name="Grigoriev I.V."/>
            <person name="Nuss D."/>
        </authorList>
    </citation>
    <scope>NUCLEOTIDE SEQUENCE</scope>
    <source>
        <strain evidence="6">EP155</strain>
    </source>
</reference>
<gene>
    <name evidence="6" type="ORF">M406DRAFT_75227</name>
</gene>
<sequence length="134" mass="14397">MPSGDCLCGKIGFEHFVEPAVTALCYCLDCQRWGGGGYSSNVAVSTTDFKITKGVPKKFVRKGGSGLNHPHFFCGDCGTSLYSQPEAMAGTTLTKAGSLNDDASDISIKVEFFTKDRRNYGVPVQGARQLKTMN</sequence>
<dbReference type="SUPFAM" id="SSF51316">
    <property type="entry name" value="Mss4-like"/>
    <property type="match status" value="1"/>
</dbReference>
<keyword evidence="3" id="KW-0862">Zinc</keyword>
<dbReference type="Proteomes" id="UP000803844">
    <property type="component" value="Unassembled WGS sequence"/>
</dbReference>
<evidence type="ECO:0000256" key="4">
    <source>
        <dbReference type="ARBA" id="ARBA00023239"/>
    </source>
</evidence>
<dbReference type="GO" id="GO:0046872">
    <property type="term" value="F:metal ion binding"/>
    <property type="evidence" value="ECO:0007669"/>
    <property type="project" value="UniProtKB-KW"/>
</dbReference>
<accession>A0A9P4XZ36</accession>
<evidence type="ECO:0000256" key="2">
    <source>
        <dbReference type="ARBA" id="ARBA00022723"/>
    </source>
</evidence>
<dbReference type="InterPro" id="IPR011057">
    <property type="entry name" value="Mss4-like_sf"/>
</dbReference>
<dbReference type="RefSeq" id="XP_040774963.1">
    <property type="nucleotide sequence ID" value="XM_040925818.1"/>
</dbReference>
<dbReference type="AlphaFoldDB" id="A0A9P4XZ36"/>